<feature type="transmembrane region" description="Helical" evidence="2">
    <location>
        <begin position="50"/>
        <end position="73"/>
    </location>
</feature>
<name>A0A841IPM8_9ACTN</name>
<dbReference type="RefSeq" id="WP_184291870.1">
    <property type="nucleotide sequence ID" value="NZ_JACHJO010000007.1"/>
</dbReference>
<proteinExistence type="predicted"/>
<feature type="region of interest" description="Disordered" evidence="1">
    <location>
        <begin position="528"/>
        <end position="549"/>
    </location>
</feature>
<gene>
    <name evidence="4" type="ORF">FHS13_002580</name>
</gene>
<feature type="domain" description="Double-GTPase 2" evidence="3">
    <location>
        <begin position="274"/>
        <end position="495"/>
    </location>
</feature>
<evidence type="ECO:0000256" key="2">
    <source>
        <dbReference type="SAM" id="Phobius"/>
    </source>
</evidence>
<protein>
    <recommendedName>
        <fullName evidence="3">Double-GTPase 2 domain-containing protein</fullName>
    </recommendedName>
</protein>
<dbReference type="EMBL" id="JACHJO010000007">
    <property type="protein sequence ID" value="MBB6120623.1"/>
    <property type="molecule type" value="Genomic_DNA"/>
</dbReference>
<keyword evidence="2" id="KW-0812">Transmembrane</keyword>
<keyword evidence="5" id="KW-1185">Reference proteome</keyword>
<organism evidence="4 5">
    <name type="scientific">Nocardiopsis algeriensis</name>
    <dbReference type="NCBI Taxonomy" id="1478215"/>
    <lineage>
        <taxon>Bacteria</taxon>
        <taxon>Bacillati</taxon>
        <taxon>Actinomycetota</taxon>
        <taxon>Actinomycetes</taxon>
        <taxon>Streptosporangiales</taxon>
        <taxon>Nocardiopsidaceae</taxon>
        <taxon>Nocardiopsis</taxon>
    </lineage>
</organism>
<accession>A0A841IPM8</accession>
<feature type="transmembrane region" description="Helical" evidence="2">
    <location>
        <begin position="80"/>
        <end position="101"/>
    </location>
</feature>
<evidence type="ECO:0000313" key="4">
    <source>
        <dbReference type="EMBL" id="MBB6120623.1"/>
    </source>
</evidence>
<dbReference type="Pfam" id="PF19993">
    <property type="entry name" value="DO-GTPase2"/>
    <property type="match status" value="1"/>
</dbReference>
<dbReference type="InterPro" id="IPR045528">
    <property type="entry name" value="DO-GTPase2"/>
</dbReference>
<dbReference type="AlphaFoldDB" id="A0A841IPM8"/>
<reference evidence="4 5" key="1">
    <citation type="submission" date="2020-08" db="EMBL/GenBank/DDBJ databases">
        <title>Genomic Encyclopedia of Type Strains, Phase III (KMG-III): the genomes of soil and plant-associated and newly described type strains.</title>
        <authorList>
            <person name="Whitman W."/>
        </authorList>
    </citation>
    <scope>NUCLEOTIDE SEQUENCE [LARGE SCALE GENOMIC DNA]</scope>
    <source>
        <strain evidence="4 5">CECT 8712</strain>
    </source>
</reference>
<evidence type="ECO:0000313" key="5">
    <source>
        <dbReference type="Proteomes" id="UP000536604"/>
    </source>
</evidence>
<evidence type="ECO:0000256" key="1">
    <source>
        <dbReference type="SAM" id="MobiDB-lite"/>
    </source>
</evidence>
<keyword evidence="2" id="KW-1133">Transmembrane helix</keyword>
<keyword evidence="2" id="KW-0472">Membrane</keyword>
<sequence>MRVPCRGGGLPGRIPPGPGARAPFGAAAESGRPGARRRVLGADAGAARPAAAVTAAAGAAVLIAVAVVFRWWILAAAVSLVAIAGATGLSVGLCVLTWVYLRETYRVMVEGGHREEPVPEGRDDPAHRGYHGGPAWWDLYDIVRRTGEGTSVWGALLAPHFLLHASVVAGYTAAAWAVAGALRAADTSLRAGRGVRMVCPDCYRHLRYPAYRCGRCGRRHRSVRPGARGLLVRTCLCGQEMPTLLMLGSADTEALCPHCARPLEHRPGEAHEFLLPLFGGTGAGKTRLMAGLHLALEQAARSSGDTWVEAVGEEAGHRLREGARALSPGHRTRPTPPGRKVRGVTLRMGSGRSALVMHLFDAAGERFNRSATAEELTYLGQATTFVLAVDPLGIEAVWRSLSPAERELLARERSHTRDPELAYGAVRDEIQRQQRILGRGRRGTRLAVVVTRGDLLRGTALHPGPAPVQEWARDTLGLGNLLTAAEADFGQVRVLLTSAVTGPDGAVDESLRVLLRWILDREDAAPAALASRPPATGRAPAEPALRRPL</sequence>
<dbReference type="Proteomes" id="UP000536604">
    <property type="component" value="Unassembled WGS sequence"/>
</dbReference>
<evidence type="ECO:0000259" key="3">
    <source>
        <dbReference type="Pfam" id="PF19993"/>
    </source>
</evidence>
<comment type="caution">
    <text evidence="4">The sequence shown here is derived from an EMBL/GenBank/DDBJ whole genome shotgun (WGS) entry which is preliminary data.</text>
</comment>